<dbReference type="STRING" id="93759.A0A1R3IER7"/>
<comment type="caution">
    <text evidence="2">The sequence shown here is derived from an EMBL/GenBank/DDBJ whole genome shotgun (WGS) entry which is preliminary data.</text>
</comment>
<protein>
    <submittedName>
        <fullName evidence="2">Zinc finger, TTF-type</fullName>
    </submittedName>
</protein>
<dbReference type="PANTHER" id="PTHR45749:SF26">
    <property type="entry name" value="ZINC FINGER MYM-TYPE PROTEIN 1-LIKE"/>
    <property type="match status" value="1"/>
</dbReference>
<feature type="non-terminal residue" evidence="2">
    <location>
        <position position="204"/>
    </location>
</feature>
<name>A0A1R3IER7_9ROSI</name>
<keyword evidence="3" id="KW-1185">Reference proteome</keyword>
<dbReference type="SMART" id="SM00597">
    <property type="entry name" value="ZnF_TTF"/>
    <property type="match status" value="1"/>
</dbReference>
<dbReference type="InterPro" id="IPR006580">
    <property type="entry name" value="Znf_TTF"/>
</dbReference>
<accession>A0A1R3IER7</accession>
<dbReference type="Proteomes" id="UP000187203">
    <property type="component" value="Unassembled WGS sequence"/>
</dbReference>
<sequence length="204" mass="23598">MLKILLHKLKCHSSSAPLTSEALPSKISRIEPEEIDLLNLEQDPGLRKQIYDYPVSLRDKIQRSYIRDGPYQPYLVEYPTSGSEKNRRRFQATWYKDFWWLEYSPSKDTAFCFPCFLFNNKPTGRLGSTAFTHDGFNNRKKVNAGQDYAFLNHMGRTPSSTHNNAVKDYSNLKNQAQNIIAPLDRKTKEQVAANHLRLKDNIDA</sequence>
<evidence type="ECO:0000313" key="2">
    <source>
        <dbReference type="EMBL" id="OMO81088.1"/>
    </source>
</evidence>
<dbReference type="PANTHER" id="PTHR45749">
    <property type="match status" value="1"/>
</dbReference>
<dbReference type="OrthoDB" id="1929285at2759"/>
<dbReference type="AlphaFoldDB" id="A0A1R3IER7"/>
<gene>
    <name evidence="2" type="ORF">COLO4_23764</name>
</gene>
<reference evidence="3" key="1">
    <citation type="submission" date="2013-09" db="EMBL/GenBank/DDBJ databases">
        <title>Corchorus olitorius genome sequencing.</title>
        <authorList>
            <person name="Alam M."/>
            <person name="Haque M.S."/>
            <person name="Islam M.S."/>
            <person name="Emdad E.M."/>
            <person name="Islam M.M."/>
            <person name="Ahmed B."/>
            <person name="Halim A."/>
            <person name="Hossen Q.M.M."/>
            <person name="Hossain M.Z."/>
            <person name="Ahmed R."/>
            <person name="Khan M.M."/>
            <person name="Islam R."/>
            <person name="Rashid M.M."/>
            <person name="Khan S.A."/>
            <person name="Rahman M.S."/>
            <person name="Alam M."/>
            <person name="Yahiya A.S."/>
            <person name="Khan M.S."/>
            <person name="Azam M.S."/>
            <person name="Haque T."/>
            <person name="Lashkar M.Z.H."/>
            <person name="Akhand A.I."/>
            <person name="Morshed G."/>
            <person name="Roy S."/>
            <person name="Uddin K.S."/>
            <person name="Rabeya T."/>
            <person name="Hossain A.S."/>
            <person name="Chowdhury A."/>
            <person name="Snigdha A.R."/>
            <person name="Mortoza M.S."/>
            <person name="Matin S.A."/>
            <person name="Hoque S.M.E."/>
            <person name="Islam M.K."/>
            <person name="Roy D.K."/>
            <person name="Haider R."/>
            <person name="Moosa M.M."/>
            <person name="Elias S.M."/>
            <person name="Hasan A.M."/>
            <person name="Jahan S."/>
            <person name="Shafiuddin M."/>
            <person name="Mahmood N."/>
            <person name="Shommy N.S."/>
        </authorList>
    </citation>
    <scope>NUCLEOTIDE SEQUENCE [LARGE SCALE GENOMIC DNA]</scope>
    <source>
        <strain evidence="3">cv. O-4</strain>
    </source>
</reference>
<evidence type="ECO:0000313" key="3">
    <source>
        <dbReference type="Proteomes" id="UP000187203"/>
    </source>
</evidence>
<dbReference type="EMBL" id="AWUE01018346">
    <property type="protein sequence ID" value="OMO81088.1"/>
    <property type="molecule type" value="Genomic_DNA"/>
</dbReference>
<proteinExistence type="predicted"/>
<organism evidence="2 3">
    <name type="scientific">Corchorus olitorius</name>
    <dbReference type="NCBI Taxonomy" id="93759"/>
    <lineage>
        <taxon>Eukaryota</taxon>
        <taxon>Viridiplantae</taxon>
        <taxon>Streptophyta</taxon>
        <taxon>Embryophyta</taxon>
        <taxon>Tracheophyta</taxon>
        <taxon>Spermatophyta</taxon>
        <taxon>Magnoliopsida</taxon>
        <taxon>eudicotyledons</taxon>
        <taxon>Gunneridae</taxon>
        <taxon>Pentapetalae</taxon>
        <taxon>rosids</taxon>
        <taxon>malvids</taxon>
        <taxon>Malvales</taxon>
        <taxon>Malvaceae</taxon>
        <taxon>Grewioideae</taxon>
        <taxon>Apeibeae</taxon>
        <taxon>Corchorus</taxon>
    </lineage>
</organism>
<evidence type="ECO:0000259" key="1">
    <source>
        <dbReference type="SMART" id="SM00597"/>
    </source>
</evidence>
<feature type="domain" description="TTF-type" evidence="1">
    <location>
        <begin position="86"/>
        <end position="185"/>
    </location>
</feature>